<dbReference type="EMBL" id="CAJVPP010004781">
    <property type="protein sequence ID" value="CAG8655260.1"/>
    <property type="molecule type" value="Genomic_DNA"/>
</dbReference>
<sequence>DNQITKQTINYNNINESKVRNNADCKAISEFISVKATISPGTSAISYNEVEKLQILLSRRKSDIDCMLKSQPIYGIGIDFQKFSAKPCIICWVIKPLDNSVLECLETMFDDQYEIIYQVIPINKSSNGDDINENNSKNSNFYSSSNDDGNSDNGNSDNNEITRELHEMTVRNLKFDIEVNDCGIGNMLSNNCQSLKNQGVGYLLHSIKVRVSSIPENAFVVVGESQPKQQYPVIEVSNSVEKGFMIAFSNLIGNIKKAHNVKSTLNKWNIKKVRDRKGECWSHQHNDNYPDEDNTNRGGHSPGFHSGHWHMKERMNGFCINISQELHFQYKIFRKFRTLPNTKPKLLPCPKMAHNLEISFNDLTNFNEKLANIKKHYYENDEIKIIVGNNEEEKIEESFQNLDGNIKRSKLVLT</sequence>
<comment type="caution">
    <text evidence="2">The sequence shown here is derived from an EMBL/GenBank/DDBJ whole genome shotgun (WGS) entry which is preliminary data.</text>
</comment>
<feature type="compositionally biased region" description="Low complexity" evidence="1">
    <location>
        <begin position="133"/>
        <end position="159"/>
    </location>
</feature>
<keyword evidence="3" id="KW-1185">Reference proteome</keyword>
<reference evidence="2" key="1">
    <citation type="submission" date="2021-06" db="EMBL/GenBank/DDBJ databases">
        <authorList>
            <person name="Kallberg Y."/>
            <person name="Tangrot J."/>
            <person name="Rosling A."/>
        </authorList>
    </citation>
    <scope>NUCLEOTIDE SEQUENCE</scope>
    <source>
        <strain evidence="2">87-6 pot B 2015</strain>
    </source>
</reference>
<accession>A0A9N9H7V0</accession>
<proteinExistence type="predicted"/>
<dbReference type="Proteomes" id="UP000789375">
    <property type="component" value="Unassembled WGS sequence"/>
</dbReference>
<organism evidence="2 3">
    <name type="scientific">Funneliformis mosseae</name>
    <name type="common">Endomycorrhizal fungus</name>
    <name type="synonym">Glomus mosseae</name>
    <dbReference type="NCBI Taxonomy" id="27381"/>
    <lineage>
        <taxon>Eukaryota</taxon>
        <taxon>Fungi</taxon>
        <taxon>Fungi incertae sedis</taxon>
        <taxon>Mucoromycota</taxon>
        <taxon>Glomeromycotina</taxon>
        <taxon>Glomeromycetes</taxon>
        <taxon>Glomerales</taxon>
        <taxon>Glomeraceae</taxon>
        <taxon>Funneliformis</taxon>
    </lineage>
</organism>
<evidence type="ECO:0000256" key="1">
    <source>
        <dbReference type="SAM" id="MobiDB-lite"/>
    </source>
</evidence>
<evidence type="ECO:0000313" key="3">
    <source>
        <dbReference type="Proteomes" id="UP000789375"/>
    </source>
</evidence>
<evidence type="ECO:0000313" key="2">
    <source>
        <dbReference type="EMBL" id="CAG8655260.1"/>
    </source>
</evidence>
<gene>
    <name evidence="2" type="ORF">FMOSSE_LOCUS11669</name>
</gene>
<dbReference type="AlphaFoldDB" id="A0A9N9H7V0"/>
<feature type="region of interest" description="Disordered" evidence="1">
    <location>
        <begin position="282"/>
        <end position="301"/>
    </location>
</feature>
<feature type="non-terminal residue" evidence="2">
    <location>
        <position position="414"/>
    </location>
</feature>
<feature type="region of interest" description="Disordered" evidence="1">
    <location>
        <begin position="127"/>
        <end position="159"/>
    </location>
</feature>
<name>A0A9N9H7V0_FUNMO</name>
<protein>
    <submittedName>
        <fullName evidence="2">14895_t:CDS:1</fullName>
    </submittedName>
</protein>